<dbReference type="RefSeq" id="XP_025470322.1">
    <property type="nucleotide sequence ID" value="XM_025613152.1"/>
</dbReference>
<evidence type="ECO:0008006" key="3">
    <source>
        <dbReference type="Google" id="ProtNLM"/>
    </source>
</evidence>
<proteinExistence type="predicted"/>
<dbReference type="Proteomes" id="UP000246702">
    <property type="component" value="Unassembled WGS sequence"/>
</dbReference>
<organism evidence="1 2">
    <name type="scientific">Aspergillus sclerotioniger CBS 115572</name>
    <dbReference type="NCBI Taxonomy" id="1450535"/>
    <lineage>
        <taxon>Eukaryota</taxon>
        <taxon>Fungi</taxon>
        <taxon>Dikarya</taxon>
        <taxon>Ascomycota</taxon>
        <taxon>Pezizomycotina</taxon>
        <taxon>Eurotiomycetes</taxon>
        <taxon>Eurotiomycetidae</taxon>
        <taxon>Eurotiales</taxon>
        <taxon>Aspergillaceae</taxon>
        <taxon>Aspergillus</taxon>
        <taxon>Aspergillus subgen. Circumdati</taxon>
    </lineage>
</organism>
<dbReference type="AlphaFoldDB" id="A0A317X5U8"/>
<reference evidence="1 2" key="1">
    <citation type="submission" date="2016-12" db="EMBL/GenBank/DDBJ databases">
        <title>The genomes of Aspergillus section Nigri reveals drivers in fungal speciation.</title>
        <authorList>
            <consortium name="DOE Joint Genome Institute"/>
            <person name="Vesth T.C."/>
            <person name="Nybo J."/>
            <person name="Theobald S."/>
            <person name="Brandl J."/>
            <person name="Frisvad J.C."/>
            <person name="Nielsen K.F."/>
            <person name="Lyhne E.K."/>
            <person name="Kogle M.E."/>
            <person name="Kuo A."/>
            <person name="Riley R."/>
            <person name="Clum A."/>
            <person name="Nolan M."/>
            <person name="Lipzen A."/>
            <person name="Salamov A."/>
            <person name="Henrissat B."/>
            <person name="Wiebenga A."/>
            <person name="De Vries R.P."/>
            <person name="Grigoriev I.V."/>
            <person name="Mortensen U.H."/>
            <person name="Andersen M.R."/>
            <person name="Baker S.E."/>
        </authorList>
    </citation>
    <scope>NUCLEOTIDE SEQUENCE [LARGE SCALE GENOMIC DNA]</scope>
    <source>
        <strain evidence="1 2">CBS 115572</strain>
    </source>
</reference>
<evidence type="ECO:0000313" key="1">
    <source>
        <dbReference type="EMBL" id="PWY93561.1"/>
    </source>
</evidence>
<dbReference type="EMBL" id="MSFK01000006">
    <property type="protein sequence ID" value="PWY93561.1"/>
    <property type="molecule type" value="Genomic_DNA"/>
</dbReference>
<name>A0A317X5U8_9EURO</name>
<gene>
    <name evidence="1" type="ORF">BO94DRAFT_543774</name>
</gene>
<accession>A0A317X5U8</accession>
<evidence type="ECO:0000313" key="2">
    <source>
        <dbReference type="Proteomes" id="UP000246702"/>
    </source>
</evidence>
<dbReference type="OrthoDB" id="4381838at2759"/>
<keyword evidence="2" id="KW-1185">Reference proteome</keyword>
<protein>
    <recommendedName>
        <fullName evidence="3">F-box domain-containing protein</fullName>
    </recommendedName>
</protein>
<dbReference type="GeneID" id="37115295"/>
<sequence>MASEIYPGFRGYARNGARDVIGHISSPRFLHDEFTYNVRPVVCKAHELESLETFETERWWMLFRMILYNQNKRTLHVSGVTVRLTDEDSFNVPLDEMKGLSPKMYYDYEISGTARPVPWDPFKKPSPNDEWVGYPIHARCWELLKHHELSDIANRDLGAVVSVLERTYENFRIVNQFGPHWNYNEDPVRIKGVSEIIIRALCQAERRPLNNGRTAGLPVDKEVWQNRLCHLPWEILYMIFDHLDVQEVAGVERAFGLHSGEYFWRSRIPTKFFHEIRHISHERLDWRDLCLKLDQERTSSTALGTRRLLLDWLDVMLDILERQKAAESE</sequence>
<comment type="caution">
    <text evidence="1">The sequence shown here is derived from an EMBL/GenBank/DDBJ whole genome shotgun (WGS) entry which is preliminary data.</text>
</comment>